<dbReference type="Gene3D" id="1.10.150.130">
    <property type="match status" value="1"/>
</dbReference>
<keyword evidence="8" id="KW-1185">Reference proteome</keyword>
<dbReference type="Gene3D" id="1.10.443.10">
    <property type="entry name" value="Intergrase catalytic core"/>
    <property type="match status" value="2"/>
</dbReference>
<evidence type="ECO:0000256" key="3">
    <source>
        <dbReference type="PROSITE-ProRule" id="PRU01248"/>
    </source>
</evidence>
<dbReference type="PANTHER" id="PTHR30349">
    <property type="entry name" value="PHAGE INTEGRASE-RELATED"/>
    <property type="match status" value="1"/>
</dbReference>
<dbReference type="PROSITE" id="PS51898">
    <property type="entry name" value="TYR_RECOMBINASE"/>
    <property type="match status" value="1"/>
</dbReference>
<accession>A0ABN0WFJ5</accession>
<evidence type="ECO:0000256" key="4">
    <source>
        <dbReference type="SAM" id="MobiDB-lite"/>
    </source>
</evidence>
<protein>
    <submittedName>
        <fullName evidence="7">Site-specific integrase</fullName>
    </submittedName>
</protein>
<dbReference type="EMBL" id="BAAABM010000016">
    <property type="protein sequence ID" value="GAA0335892.1"/>
    <property type="molecule type" value="Genomic_DNA"/>
</dbReference>
<evidence type="ECO:0000259" key="5">
    <source>
        <dbReference type="PROSITE" id="PS51898"/>
    </source>
</evidence>
<dbReference type="Proteomes" id="UP001501822">
    <property type="component" value="Unassembled WGS sequence"/>
</dbReference>
<feature type="compositionally biased region" description="Basic and acidic residues" evidence="4">
    <location>
        <begin position="511"/>
        <end position="520"/>
    </location>
</feature>
<feature type="region of interest" description="Disordered" evidence="4">
    <location>
        <begin position="481"/>
        <end position="520"/>
    </location>
</feature>
<evidence type="ECO:0000313" key="8">
    <source>
        <dbReference type="Proteomes" id="UP001501822"/>
    </source>
</evidence>
<keyword evidence="1 3" id="KW-0238">DNA-binding</keyword>
<dbReference type="InterPro" id="IPR050090">
    <property type="entry name" value="Tyrosine_recombinase_XerCD"/>
</dbReference>
<feature type="domain" description="Core-binding (CB)" evidence="6">
    <location>
        <begin position="82"/>
        <end position="166"/>
    </location>
</feature>
<sequence length="520" mass="58948">MADKSSKPKGRTKPTRTPDGRSTIYKGSDGRWHGRVTMGVKNDGSPDRRHVTAKTEREVTKKVRELEAKRDAGKVDKPGRPPTVEKWMTYWLTTVLPLKQTAPNTISAYWSDCRNWIFPNIGRHRIDRCQPEHLEALYSKMFAAGKKPSHVRKVHAIISSAYSVAVRRQRVGRNPAELVQPPRLDNPELKSLTRDEARKVLAEAQQRPNGARWSVGLSCGLRQGEVLGLRWPYLVATCLGCDHSGSVIGWWVTDSPKCPRCGDDRYRAEARVWFQLQRTTWQHGCDDSAECTKDKHRRPCPDDCPKAKRTSGRRHKCVPEDAKGLCPKNCVRHASTCPKRTGGGLVFRQIKERRKKTIALADELVEVLRHHFAWQERQRKRAGSVWEGHDLVFCQPNGRPIDPRRDWDAWADLLRAAGLPHYRVHAARHTAATLLLEQGVALAVVQEILGHSDIRVTRGYTHVASPLVHDAAQRIGRALFTANETENETRDDEGRLSEGEAPTSQTSRLSESNRRPIHYE</sequence>
<keyword evidence="2" id="KW-0233">DNA recombination</keyword>
<name>A0ABN0WFJ5_9ACTN</name>
<feature type="compositionally biased region" description="Basic and acidic residues" evidence="4">
    <location>
        <begin position="44"/>
        <end position="57"/>
    </location>
</feature>
<dbReference type="InterPro" id="IPR013762">
    <property type="entry name" value="Integrase-like_cat_sf"/>
</dbReference>
<dbReference type="Pfam" id="PF00589">
    <property type="entry name" value="Phage_integrase"/>
    <property type="match status" value="1"/>
</dbReference>
<reference evidence="7 8" key="1">
    <citation type="journal article" date="2019" name="Int. J. Syst. Evol. Microbiol.">
        <title>The Global Catalogue of Microorganisms (GCM) 10K type strain sequencing project: providing services to taxonomists for standard genome sequencing and annotation.</title>
        <authorList>
            <consortium name="The Broad Institute Genomics Platform"/>
            <consortium name="The Broad Institute Genome Sequencing Center for Infectious Disease"/>
            <person name="Wu L."/>
            <person name="Ma J."/>
        </authorList>
    </citation>
    <scope>NUCLEOTIDE SEQUENCE [LARGE SCALE GENOMIC DNA]</scope>
    <source>
        <strain evidence="7 8">JCM 3146</strain>
    </source>
</reference>
<feature type="domain" description="Tyr recombinase" evidence="5">
    <location>
        <begin position="187"/>
        <end position="473"/>
    </location>
</feature>
<evidence type="ECO:0000256" key="1">
    <source>
        <dbReference type="ARBA" id="ARBA00023125"/>
    </source>
</evidence>
<dbReference type="InterPro" id="IPR002104">
    <property type="entry name" value="Integrase_catalytic"/>
</dbReference>
<proteinExistence type="predicted"/>
<dbReference type="InterPro" id="IPR011010">
    <property type="entry name" value="DNA_brk_join_enz"/>
</dbReference>
<dbReference type="InterPro" id="IPR044068">
    <property type="entry name" value="CB"/>
</dbReference>
<evidence type="ECO:0000313" key="7">
    <source>
        <dbReference type="EMBL" id="GAA0335892.1"/>
    </source>
</evidence>
<gene>
    <name evidence="7" type="ORF">GCM10010151_27010</name>
</gene>
<dbReference type="PANTHER" id="PTHR30349:SF91">
    <property type="entry name" value="INTA PROTEIN"/>
    <property type="match status" value="1"/>
</dbReference>
<dbReference type="SUPFAM" id="SSF56349">
    <property type="entry name" value="DNA breaking-rejoining enzymes"/>
    <property type="match status" value="2"/>
</dbReference>
<evidence type="ECO:0000259" key="6">
    <source>
        <dbReference type="PROSITE" id="PS51900"/>
    </source>
</evidence>
<feature type="region of interest" description="Disordered" evidence="4">
    <location>
        <begin position="1"/>
        <end position="57"/>
    </location>
</feature>
<evidence type="ECO:0000256" key="2">
    <source>
        <dbReference type="ARBA" id="ARBA00023172"/>
    </source>
</evidence>
<organism evidence="7 8">
    <name type="scientific">Actinoallomurus spadix</name>
    <dbReference type="NCBI Taxonomy" id="79912"/>
    <lineage>
        <taxon>Bacteria</taxon>
        <taxon>Bacillati</taxon>
        <taxon>Actinomycetota</taxon>
        <taxon>Actinomycetes</taxon>
        <taxon>Streptosporangiales</taxon>
        <taxon>Thermomonosporaceae</taxon>
        <taxon>Actinoallomurus</taxon>
    </lineage>
</organism>
<dbReference type="PROSITE" id="PS51900">
    <property type="entry name" value="CB"/>
    <property type="match status" value="1"/>
</dbReference>
<comment type="caution">
    <text evidence="7">The sequence shown here is derived from an EMBL/GenBank/DDBJ whole genome shotgun (WGS) entry which is preliminary data.</text>
</comment>
<dbReference type="InterPro" id="IPR010998">
    <property type="entry name" value="Integrase_recombinase_N"/>
</dbReference>